<dbReference type="OrthoDB" id="313513at2759"/>
<feature type="compositionally biased region" description="Polar residues" evidence="2">
    <location>
        <begin position="620"/>
        <end position="695"/>
    </location>
</feature>
<dbReference type="InParanoid" id="I7MGT9"/>
<sequence>MSEFFLNIKSKKLIKDCEYEVKAQVPLHKNCLQFEIRSSTEPWVWKNEFSAQYIEDLTEKTGQKKSFFEFLNLIDESLNQKQANKSNFDILTYQDLKTMNNKKSDTSQSNQLNSTGQSQMNSSTSTQSDQNQQQQQQQRNNKRYLIISSCNTNEDKIHYPLSLNGDQVNDPASLKEIIKNLQKELSKVRNNDDSLNSSTFYSSNGFDKKQGSPRSTSGKSFYDSQGQKVQLNKKEYDQIKLENDLLKAKVKRIEDYFSQKQGAIEIEQLIKQKFNLENEIDKQRIISSKRICELEVEVEMKERQLNQKKTENLELQKQLTQIVCDSEDTANKRIKAQLLKLTEETEQQLVLSKKTIQKQKQEIDKLTSDAEKFANEEKKLKQKIAQLEIELTNSQRRSNSRSNPLGARGVYGNSSSHSSINSRRSTPNSHPSKLGYSSPSLQIQNRNRFNRTDGSQSKNSTPNGSKNSLHTPKSQSYSSIRSNSQGTSQNNTPTNSRLQRGVNGINSQNNQRNNKFFSNNNPNNNQQSNQSLSQNSSRNNSAGNNNLQNRRQPLYQINNERQNSQTRNNQLQVNGVKNVKPGSIDIIPENGRYIQQTKSNTPQQSSQSSVVSRLYQPKSYNQPTQVQGNQRSSSTQRQVNTSSQRLNSSGSNAQQLSIETNPNRKPLNTSYNSMTTPSSKQSTQSNIKTPQNPTQPRYVPANNYMKPLNKNQQNQKVGYQPNQLRQHAQIQEKIDQALFDDKHILNNQPQPEGKSELELKIDKLQNILQSAKDMTVDDF</sequence>
<protein>
    <submittedName>
        <fullName evidence="3">Uncharacterized protein</fullName>
    </submittedName>
</protein>
<dbReference type="Proteomes" id="UP000009168">
    <property type="component" value="Unassembled WGS sequence"/>
</dbReference>
<feature type="compositionally biased region" description="Low complexity" evidence="2">
    <location>
        <begin position="506"/>
        <end position="548"/>
    </location>
</feature>
<dbReference type="AlphaFoldDB" id="I7MGT9"/>
<feature type="compositionally biased region" description="Low complexity" evidence="2">
    <location>
        <begin position="474"/>
        <end position="484"/>
    </location>
</feature>
<feature type="compositionally biased region" description="Polar residues" evidence="2">
    <location>
        <begin position="561"/>
        <end position="575"/>
    </location>
</feature>
<dbReference type="GeneID" id="7825635"/>
<feature type="compositionally biased region" description="Low complexity" evidence="2">
    <location>
        <begin position="413"/>
        <end position="425"/>
    </location>
</feature>
<gene>
    <name evidence="3" type="ORF">TTHERM_00502330</name>
</gene>
<feature type="region of interest" description="Disordered" evidence="2">
    <location>
        <begin position="561"/>
        <end position="584"/>
    </location>
</feature>
<feature type="compositionally biased region" description="Low complexity" evidence="2">
    <location>
        <begin position="393"/>
        <end position="403"/>
    </location>
</feature>
<feature type="compositionally biased region" description="Low complexity" evidence="2">
    <location>
        <begin position="113"/>
        <end position="139"/>
    </location>
</feature>
<feature type="region of interest" description="Disordered" evidence="2">
    <location>
        <begin position="101"/>
        <end position="140"/>
    </location>
</feature>
<feature type="region of interest" description="Disordered" evidence="2">
    <location>
        <begin position="391"/>
        <end position="548"/>
    </location>
</feature>
<keyword evidence="1" id="KW-0175">Coiled coil</keyword>
<proteinExistence type="predicted"/>
<evidence type="ECO:0000313" key="4">
    <source>
        <dbReference type="Proteomes" id="UP000009168"/>
    </source>
</evidence>
<feature type="compositionally biased region" description="Polar residues" evidence="2">
    <location>
        <begin position="193"/>
        <end position="205"/>
    </location>
</feature>
<dbReference type="RefSeq" id="XP_001022287.1">
    <property type="nucleotide sequence ID" value="XM_001022287.2"/>
</dbReference>
<dbReference type="OMA" id="HIRLMNE"/>
<dbReference type="eggNOG" id="ENOG502SQ7I">
    <property type="taxonomic scope" value="Eukaryota"/>
</dbReference>
<dbReference type="HOGENOM" id="CLU_359651_0_0_1"/>
<reference evidence="4" key="1">
    <citation type="journal article" date="2006" name="PLoS Biol.">
        <title>Macronuclear genome sequence of the ciliate Tetrahymena thermophila, a model eukaryote.</title>
        <authorList>
            <person name="Eisen J.A."/>
            <person name="Coyne R.S."/>
            <person name="Wu M."/>
            <person name="Wu D."/>
            <person name="Thiagarajan M."/>
            <person name="Wortman J.R."/>
            <person name="Badger J.H."/>
            <person name="Ren Q."/>
            <person name="Amedeo P."/>
            <person name="Jones K.M."/>
            <person name="Tallon L.J."/>
            <person name="Delcher A.L."/>
            <person name="Salzberg S.L."/>
            <person name="Silva J.C."/>
            <person name="Haas B.J."/>
            <person name="Majoros W.H."/>
            <person name="Farzad M."/>
            <person name="Carlton J.M."/>
            <person name="Smith R.K. Jr."/>
            <person name="Garg J."/>
            <person name="Pearlman R.E."/>
            <person name="Karrer K.M."/>
            <person name="Sun L."/>
            <person name="Manning G."/>
            <person name="Elde N.C."/>
            <person name="Turkewitz A.P."/>
            <person name="Asai D.J."/>
            <person name="Wilkes D.E."/>
            <person name="Wang Y."/>
            <person name="Cai H."/>
            <person name="Collins K."/>
            <person name="Stewart B.A."/>
            <person name="Lee S.R."/>
            <person name="Wilamowska K."/>
            <person name="Weinberg Z."/>
            <person name="Ruzzo W.L."/>
            <person name="Wloga D."/>
            <person name="Gaertig J."/>
            <person name="Frankel J."/>
            <person name="Tsao C.-C."/>
            <person name="Gorovsky M.A."/>
            <person name="Keeling P.J."/>
            <person name="Waller R.F."/>
            <person name="Patron N.J."/>
            <person name="Cherry J.M."/>
            <person name="Stover N.A."/>
            <person name="Krieger C.J."/>
            <person name="del Toro C."/>
            <person name="Ryder H.F."/>
            <person name="Williamson S.C."/>
            <person name="Barbeau R.A."/>
            <person name="Hamilton E.P."/>
            <person name="Orias E."/>
        </authorList>
    </citation>
    <scope>NUCLEOTIDE SEQUENCE [LARGE SCALE GENOMIC DNA]</scope>
    <source>
        <strain evidence="4">SB210</strain>
    </source>
</reference>
<accession>I7MGT9</accession>
<evidence type="ECO:0000256" key="1">
    <source>
        <dbReference type="SAM" id="Coils"/>
    </source>
</evidence>
<feature type="compositionally biased region" description="Polar residues" evidence="2">
    <location>
        <begin position="212"/>
        <end position="227"/>
    </location>
</feature>
<dbReference type="KEGG" id="tet:TTHERM_00502330"/>
<evidence type="ECO:0000313" key="3">
    <source>
        <dbReference type="EMBL" id="EAS02042.1"/>
    </source>
</evidence>
<feature type="coiled-coil region" evidence="1">
    <location>
        <begin position="266"/>
        <end position="318"/>
    </location>
</feature>
<feature type="region of interest" description="Disordered" evidence="2">
    <location>
        <begin position="187"/>
        <end position="227"/>
    </location>
</feature>
<feature type="compositionally biased region" description="Polar residues" evidence="2">
    <location>
        <begin position="485"/>
        <end position="498"/>
    </location>
</feature>
<dbReference type="STRING" id="312017.I7MGT9"/>
<name>I7MGT9_TETTS</name>
<feature type="compositionally biased region" description="Polar residues" evidence="2">
    <location>
        <begin position="426"/>
        <end position="473"/>
    </location>
</feature>
<feature type="region of interest" description="Disordered" evidence="2">
    <location>
        <begin position="620"/>
        <end position="703"/>
    </location>
</feature>
<organism evidence="3 4">
    <name type="scientific">Tetrahymena thermophila (strain SB210)</name>
    <dbReference type="NCBI Taxonomy" id="312017"/>
    <lineage>
        <taxon>Eukaryota</taxon>
        <taxon>Sar</taxon>
        <taxon>Alveolata</taxon>
        <taxon>Ciliophora</taxon>
        <taxon>Intramacronucleata</taxon>
        <taxon>Oligohymenophorea</taxon>
        <taxon>Hymenostomatida</taxon>
        <taxon>Tetrahymenina</taxon>
        <taxon>Tetrahymenidae</taxon>
        <taxon>Tetrahymena</taxon>
    </lineage>
</organism>
<dbReference type="EMBL" id="GG662548">
    <property type="protein sequence ID" value="EAS02042.1"/>
    <property type="molecule type" value="Genomic_DNA"/>
</dbReference>
<dbReference type="InterPro" id="IPR049733">
    <property type="entry name" value="CCDC61_N"/>
</dbReference>
<feature type="compositionally biased region" description="Polar residues" evidence="2">
    <location>
        <begin position="101"/>
        <end position="112"/>
    </location>
</feature>
<evidence type="ECO:0000256" key="2">
    <source>
        <dbReference type="SAM" id="MobiDB-lite"/>
    </source>
</evidence>
<dbReference type="CDD" id="cd22284">
    <property type="entry name" value="HD_CCDC61_N"/>
    <property type="match status" value="1"/>
</dbReference>
<keyword evidence="4" id="KW-1185">Reference proteome</keyword>